<organism evidence="1">
    <name type="scientific">Bacteroides phage F2</name>
    <dbReference type="NCBI Taxonomy" id="2762303"/>
    <lineage>
        <taxon>Viruses</taxon>
        <taxon>Duplodnaviria</taxon>
        <taxon>Heunggongvirae</taxon>
        <taxon>Uroviricota</taxon>
        <taxon>Caudoviricetes</taxon>
    </lineage>
</organism>
<dbReference type="EMBL" id="MT806186">
    <property type="protein sequence ID" value="QNO13173.1"/>
    <property type="molecule type" value="Genomic_DNA"/>
</dbReference>
<name>A0A7G9W3G0_9CAUD</name>
<proteinExistence type="predicted"/>
<gene>
    <name evidence="1" type="ORF">BacuniF2_00002</name>
</gene>
<reference evidence="1" key="1">
    <citation type="submission" date="2020-07" db="EMBL/GenBank/DDBJ databases">
        <title>Isolation of gut associated lytic bacteriophages infecting Bacteroides uniformis.</title>
        <authorList>
            <person name="Hedzet S."/>
            <person name="Accetto T."/>
            <person name="Rupnik M."/>
        </authorList>
    </citation>
    <scope>NUCLEOTIDE SEQUENCE</scope>
</reference>
<protein>
    <submittedName>
        <fullName evidence="1">Uncharacterized protein</fullName>
    </submittedName>
</protein>
<evidence type="ECO:0000313" key="1">
    <source>
        <dbReference type="EMBL" id="QNO13173.1"/>
    </source>
</evidence>
<sequence>MAKYLRYTGSFLSRANVVWRVDIMQEADAEFASVGQLEFPADAPLVIEWQREDKEKVICGSNATLKIISPGDRTYEDLYTIEVGRIRMDVYRDNVLYWSGAIDPEFYEEPYEQAQGYEVSLTFSDFGILDRIKYDLQGIRTLREIVQYAITRAGIQYGGIDTSHVSTKFSDSNSITNGGLSVRSENFVDEDGEASTLYEVLEGILQPLAIRIVQRAGKVYLYDLNGLYNDGTAKAIVWDGSSQEMGTDKVANNVVVSFSPYSSAELFSDELEYKGKYDIEHTNLTSDAPTAAGYGQYYSYYPDYSDEHRQGYNWDYNLIDFTIFINSEATGLKSIGSGCQYFHILPVTGGVSETTGVAYAFRTGGHGGINTGWPKWKVHSGVPHASLSGGGEILTTNRVFLPKLDDASAKKYKVRVAAEICLDARYNPFSGSTSGNDEGNSNTLKACSGFVFIPAKITLYDAEGNALYHYRNLDAAQDATKGHLGYSRGKWVSGADPGGDCWLEYYNPDDLREDAGIMGWKANRHCIGRPDGKGGRIGTEIYDSFAKMDEGEYMPYPPAAGYLEVQIQSGVLGYDYGQKVDNCAFGSTESQWDKKGIYGLLRWCLYKAPKVDVVNNNLVFNDAELEDVEYSGYINKAAKEEISIDTICGTAALVCPTAKGIYHRTSNGQQLQELQRAGRTDHPEKLLIGTLYSQYAERKTTLSGEAVIDGGLHYYTEANQAGKRFMLMADTQDVITDCTDAEFCEFRPDEYDSIEEA</sequence>
<accession>A0A7G9W3G0</accession>